<dbReference type="RefSeq" id="WP_189438184.1">
    <property type="nucleotide sequence ID" value="NZ_BMXE01000007.1"/>
</dbReference>
<dbReference type="PANTHER" id="PTHR43758:SF9">
    <property type="entry name" value="NUCLEOSIDE TRIPHOSPHATASE NUDI"/>
    <property type="match status" value="1"/>
</dbReference>
<protein>
    <submittedName>
        <fullName evidence="8">DNA mismatch repair protein MutT</fullName>
    </submittedName>
</protein>
<keyword evidence="5" id="KW-0460">Magnesium</keyword>
<evidence type="ECO:0000313" key="9">
    <source>
        <dbReference type="Proteomes" id="UP000637980"/>
    </source>
</evidence>
<evidence type="ECO:0000256" key="2">
    <source>
        <dbReference type="ARBA" id="ARBA00005582"/>
    </source>
</evidence>
<evidence type="ECO:0000313" key="8">
    <source>
        <dbReference type="EMBL" id="GHB43384.1"/>
    </source>
</evidence>
<evidence type="ECO:0000256" key="5">
    <source>
        <dbReference type="ARBA" id="ARBA00022842"/>
    </source>
</evidence>
<keyword evidence="9" id="KW-1185">Reference proteome</keyword>
<organism evidence="8 9">
    <name type="scientific">Pseudovibrio japonicus</name>
    <dbReference type="NCBI Taxonomy" id="366534"/>
    <lineage>
        <taxon>Bacteria</taxon>
        <taxon>Pseudomonadati</taxon>
        <taxon>Pseudomonadota</taxon>
        <taxon>Alphaproteobacteria</taxon>
        <taxon>Hyphomicrobiales</taxon>
        <taxon>Stappiaceae</taxon>
        <taxon>Pseudovibrio</taxon>
    </lineage>
</organism>
<dbReference type="InterPro" id="IPR020084">
    <property type="entry name" value="NUDIX_hydrolase_CS"/>
</dbReference>
<dbReference type="Proteomes" id="UP000637980">
    <property type="component" value="Unassembled WGS sequence"/>
</dbReference>
<comment type="cofactor">
    <cofactor evidence="1">
        <name>Mg(2+)</name>
        <dbReference type="ChEBI" id="CHEBI:18420"/>
    </cofactor>
</comment>
<dbReference type="EMBL" id="BMXE01000007">
    <property type="protein sequence ID" value="GHB43384.1"/>
    <property type="molecule type" value="Genomic_DNA"/>
</dbReference>
<name>A0ABQ3EJW0_9HYPH</name>
<accession>A0ABQ3EJW0</accession>
<dbReference type="Pfam" id="PF00293">
    <property type="entry name" value="NUDIX"/>
    <property type="match status" value="1"/>
</dbReference>
<evidence type="ECO:0000256" key="3">
    <source>
        <dbReference type="ARBA" id="ARBA00022723"/>
    </source>
</evidence>
<dbReference type="PANTHER" id="PTHR43758">
    <property type="entry name" value="7,8-DIHYDRO-8-OXOGUANINE TRIPHOSPHATASE"/>
    <property type="match status" value="1"/>
</dbReference>
<dbReference type="InterPro" id="IPR000086">
    <property type="entry name" value="NUDIX_hydrolase_dom"/>
</dbReference>
<keyword evidence="4 6" id="KW-0378">Hydrolase</keyword>
<evidence type="ECO:0000259" key="7">
    <source>
        <dbReference type="PROSITE" id="PS51462"/>
    </source>
</evidence>
<dbReference type="InterPro" id="IPR015797">
    <property type="entry name" value="NUDIX_hydrolase-like_dom_sf"/>
</dbReference>
<sequence>MTDIVNGLLLRNQRVLMGLRSPLRRTFPSVWSFPGGHVETGETLEEALKRELGEEVGVEPMAFAKLTQFSTQADIGKEPIVFHLFTVDQWVGETENLGDEHTELRWVDHRDAINLPGLAFPQYRNVFDTLKENGALS</sequence>
<dbReference type="PROSITE" id="PS51462">
    <property type="entry name" value="NUDIX"/>
    <property type="match status" value="1"/>
</dbReference>
<dbReference type="Gene3D" id="3.90.79.10">
    <property type="entry name" value="Nucleoside Triphosphate Pyrophosphohydrolase"/>
    <property type="match status" value="1"/>
</dbReference>
<dbReference type="InterPro" id="IPR020476">
    <property type="entry name" value="Nudix_hydrolase"/>
</dbReference>
<dbReference type="PROSITE" id="PS00893">
    <property type="entry name" value="NUDIX_BOX"/>
    <property type="match status" value="1"/>
</dbReference>
<comment type="similarity">
    <text evidence="2 6">Belongs to the Nudix hydrolase family.</text>
</comment>
<feature type="domain" description="Nudix hydrolase" evidence="7">
    <location>
        <begin position="1"/>
        <end position="131"/>
    </location>
</feature>
<dbReference type="SUPFAM" id="SSF55811">
    <property type="entry name" value="Nudix"/>
    <property type="match status" value="1"/>
</dbReference>
<gene>
    <name evidence="8" type="primary">mutT</name>
    <name evidence="8" type="ORF">GCM10007094_36010</name>
</gene>
<keyword evidence="3" id="KW-0479">Metal-binding</keyword>
<reference evidence="9" key="1">
    <citation type="journal article" date="2019" name="Int. J. Syst. Evol. Microbiol.">
        <title>The Global Catalogue of Microorganisms (GCM) 10K type strain sequencing project: providing services to taxonomists for standard genome sequencing and annotation.</title>
        <authorList>
            <consortium name="The Broad Institute Genomics Platform"/>
            <consortium name="The Broad Institute Genome Sequencing Center for Infectious Disease"/>
            <person name="Wu L."/>
            <person name="Ma J."/>
        </authorList>
    </citation>
    <scope>NUCLEOTIDE SEQUENCE [LARGE SCALE GENOMIC DNA]</scope>
    <source>
        <strain evidence="9">KCTC 12861</strain>
    </source>
</reference>
<dbReference type="PRINTS" id="PR00502">
    <property type="entry name" value="NUDIXFAMILY"/>
</dbReference>
<evidence type="ECO:0000256" key="6">
    <source>
        <dbReference type="RuleBase" id="RU003476"/>
    </source>
</evidence>
<comment type="caution">
    <text evidence="8">The sequence shown here is derived from an EMBL/GenBank/DDBJ whole genome shotgun (WGS) entry which is preliminary data.</text>
</comment>
<evidence type="ECO:0000256" key="4">
    <source>
        <dbReference type="ARBA" id="ARBA00022801"/>
    </source>
</evidence>
<evidence type="ECO:0000256" key="1">
    <source>
        <dbReference type="ARBA" id="ARBA00001946"/>
    </source>
</evidence>
<dbReference type="CDD" id="cd02883">
    <property type="entry name" value="NUDIX_Hydrolase"/>
    <property type="match status" value="1"/>
</dbReference>
<proteinExistence type="inferred from homology"/>